<dbReference type="KEGG" id="cvn:111107177"/>
<evidence type="ECO:0000256" key="1">
    <source>
        <dbReference type="SAM" id="MobiDB-lite"/>
    </source>
</evidence>
<accession>A0A8B8B3E0</accession>
<feature type="compositionally biased region" description="Basic residues" evidence="1">
    <location>
        <begin position="19"/>
        <end position="30"/>
    </location>
</feature>
<evidence type="ECO:0000313" key="2">
    <source>
        <dbReference type="Proteomes" id="UP000694844"/>
    </source>
</evidence>
<feature type="compositionally biased region" description="Basic and acidic residues" evidence="1">
    <location>
        <begin position="160"/>
        <end position="170"/>
    </location>
</feature>
<dbReference type="PANTHER" id="PTHR16155:SF19">
    <property type="entry name" value="DED DOMAIN-CONTAINING PROTEIN"/>
    <property type="match status" value="1"/>
</dbReference>
<keyword evidence="2" id="KW-1185">Reference proteome</keyword>
<evidence type="ECO:0000313" key="3">
    <source>
        <dbReference type="RefSeq" id="XP_022297925.1"/>
    </source>
</evidence>
<dbReference type="GO" id="GO:0005737">
    <property type="term" value="C:cytoplasm"/>
    <property type="evidence" value="ECO:0007669"/>
    <property type="project" value="TreeGrafter"/>
</dbReference>
<feature type="compositionally biased region" description="Basic and acidic residues" evidence="1">
    <location>
        <begin position="428"/>
        <end position="437"/>
    </location>
</feature>
<reference evidence="3" key="1">
    <citation type="submission" date="2025-08" db="UniProtKB">
        <authorList>
            <consortium name="RefSeq"/>
        </authorList>
    </citation>
    <scope>IDENTIFICATION</scope>
    <source>
        <tissue evidence="3">Whole sample</tissue>
    </source>
</reference>
<dbReference type="Proteomes" id="UP000694844">
    <property type="component" value="Chromosome 8"/>
</dbReference>
<dbReference type="PANTHER" id="PTHR16155">
    <property type="entry name" value="DED DOMAIN-CONTAINING PROTEIN"/>
    <property type="match status" value="1"/>
</dbReference>
<dbReference type="OrthoDB" id="2337140at2759"/>
<name>A0A8B8B3E0_CRAVI</name>
<protein>
    <submittedName>
        <fullName evidence="3">Uncharacterized protein LOC111107177 isoform X1</fullName>
    </submittedName>
</protein>
<dbReference type="RefSeq" id="XP_022297925.1">
    <property type="nucleotide sequence ID" value="XM_022442217.1"/>
</dbReference>
<feature type="region of interest" description="Disordered" evidence="1">
    <location>
        <begin position="422"/>
        <end position="443"/>
    </location>
</feature>
<gene>
    <name evidence="3" type="primary">LOC111107177</name>
</gene>
<feature type="region of interest" description="Disordered" evidence="1">
    <location>
        <begin position="1"/>
        <end position="36"/>
    </location>
</feature>
<proteinExistence type="predicted"/>
<dbReference type="GeneID" id="111107177"/>
<feature type="region of interest" description="Disordered" evidence="1">
    <location>
        <begin position="155"/>
        <end position="174"/>
    </location>
</feature>
<organism evidence="2 3">
    <name type="scientific">Crassostrea virginica</name>
    <name type="common">Eastern oyster</name>
    <dbReference type="NCBI Taxonomy" id="6565"/>
    <lineage>
        <taxon>Eukaryota</taxon>
        <taxon>Metazoa</taxon>
        <taxon>Spiralia</taxon>
        <taxon>Lophotrochozoa</taxon>
        <taxon>Mollusca</taxon>
        <taxon>Bivalvia</taxon>
        <taxon>Autobranchia</taxon>
        <taxon>Pteriomorphia</taxon>
        <taxon>Ostreida</taxon>
        <taxon>Ostreoidea</taxon>
        <taxon>Ostreidae</taxon>
        <taxon>Crassostrea</taxon>
    </lineage>
</organism>
<sequence length="1658" mass="191053">MPIFSERRKKKTMAEKNIPKSKSRRGRKSKGNGTSHVTLNYNHIVQLGESNIVTNLAPQPSIAVLENAKSAGKKNDILIGMVKSIISPQNTSKPAEMSVREFKVKFKQTFSEDFNNISKCNISQFIDRNNRHFEQFCDKEQRMIIRANYSKKSKRKKRTKEYSTEKRPECTSENEYLTAESEDISEEFSDEVQEVLLGKCKERSSEFCSDNLSDSDDNFLSLEEPNMKRCRTPTSSKKMQTQTQDLHQQQYNFFYERTISEDEKERLLRRLMQKKNSADFIMKESSEEYVNHPYKLAMDLVGLWNTTARTMSYIVVVLDQRLNFTKLKEILSLEYFTTMPHFQYFEVADANAYGIFEMPSSFGTGQPAITKSKLENLEKSVIFWESNQLFFRQSASTTPLSLSDSQVAMIYQWFAGNVNNGSTTKQRAKSESRDGHEISSPADSMPLFASKDSKVEMKKEPIEIFRSVVKEFRKGKYILMAGNMPTGISNLEAISTVPWMYVFDFDTGSRDSGLLRVNETFIRKRRSLHLTNWRQPPGGVSETGTSWTFLRGRRDNPESIFKNNIDVRAWFHSVKRNMELHIEQIQKYIEDYTVVTVIAFWPDDEQLIQHMHKLLIRMDEDLDPKPMIVLCIPGKPFTDIGNSSLTILKSELGENLTVIECELSRICSCISDITKNQQILSQIKYSLPTADDFDDPSIEDTDAAWLREELEILYLSNPYTKCLQDVNSLEEEGDNFFRGGSLRWFAWYEVGHGHFDAERDLMSSIMKKIRVSIVENRSSIVTLYHAPGSGGTTLAQRVLWNFHTEIPCAHVKLRSNLPTAALIERIEMMYAKTHKPVLLLVDGDDEGRVKQLFRTLKINSRSYTIILYVKRFPYRAKGKEIFLHGKVSHQEAKRLALKFKNQCREDAKKQEQLSKLCEDVEKGNERQVYEFGLATYLHEYMGIEKYVKGYLWPCGKKFVDYTIGRKILCFLSLAYYYGQIALPLQFFCGLLEKPSNHLVEMDDLPDPVSQFVVFEKNECKPNNIRVCHYLIAKEILEQVLGNGARERTSQLCSSARQKLGATCEEFIEYASKKSIKSGIVVYILTRIFIFRDNKDMGENPEQIRKKPVLSRLVLDIPSKGPLHTERLNVLKKLTDGFPNDQNFHAHLGRFYAYCRPDEEENAEKCLQKATAICEKQIGDKKKEDLDERLLQSLMHVYHIYGTILQKRIARYTGQSPTDEPDIQTDDETFDERLDELICYAKSSCEYFKKCRFYTPDGHESCYGFVGEITVRIQICDFIERNFKIDEDHFGINAYLSSTDKKNSPGRQFVQKSVYCIDNLILECINTLEDEDIDQSLQKVIFWFNHLFSKHAVSLEEIAKGDDIHSYRLQIAAKKLKYSSGESNLIMLEKITDKNDITAVVQLYENIFRDTVSVESKAGMDRDHVEWIFAIRHTLFTPVYNIETVLVQVRKWHETVHSPMSKFYLFILTSLLGFGKKNTNGSSEFLSEANLLKISLERVSRYVLKPKYPREWLRKEGEGIKILEPGTRFLGYIIDDRDLKGDIYNTLRICKGTICAPNNKKTAGFISLDLGNNVVPVKVFYIPNKANLASTAHAEKRVEFILGFSLDHGWDAFNVRLLETYPCPKSGCSARVEVTSADDDVKCPGCLKTSVRADFIEIV</sequence>